<gene>
    <name evidence="2" type="ORF">TR168212</name>
</gene>
<reference evidence="2" key="1">
    <citation type="submission" date="2016-01" db="EMBL/GenBank/DDBJ databases">
        <title>Reference transcriptome for the parasite Schistocephalus solidus: insights into the molecular evolution of parasitism.</title>
        <authorList>
            <person name="Hebert F.O."/>
            <person name="Grambauer S."/>
            <person name="Barber I."/>
            <person name="Landry C.R."/>
            <person name="Aubin-Horth N."/>
        </authorList>
    </citation>
    <scope>NUCLEOTIDE SEQUENCE</scope>
</reference>
<dbReference type="EMBL" id="GEEE01015593">
    <property type="protein sequence ID" value="JAP47632.1"/>
    <property type="molecule type" value="Transcribed_RNA"/>
</dbReference>
<evidence type="ECO:0000256" key="1">
    <source>
        <dbReference type="SAM" id="MobiDB-lite"/>
    </source>
</evidence>
<organism evidence="2">
    <name type="scientific">Schistocephalus solidus</name>
    <name type="common">Tapeworm</name>
    <dbReference type="NCBI Taxonomy" id="70667"/>
    <lineage>
        <taxon>Eukaryota</taxon>
        <taxon>Metazoa</taxon>
        <taxon>Spiralia</taxon>
        <taxon>Lophotrochozoa</taxon>
        <taxon>Platyhelminthes</taxon>
        <taxon>Cestoda</taxon>
        <taxon>Eucestoda</taxon>
        <taxon>Diphyllobothriidea</taxon>
        <taxon>Diphyllobothriidae</taxon>
        <taxon>Schistocephalus</taxon>
    </lineage>
</organism>
<accession>A0A0X3PHH8</accession>
<feature type="region of interest" description="Disordered" evidence="1">
    <location>
        <begin position="91"/>
        <end position="113"/>
    </location>
</feature>
<evidence type="ECO:0000313" key="2">
    <source>
        <dbReference type="EMBL" id="JAP47632.1"/>
    </source>
</evidence>
<sequence length="113" mass="12216">MTDLGVEPLSAFSLIMQAQGEELSAFKASLAASPPWSGMQLEKPFVFPTFVDKPTDLVTSFARDTFDCSSPKLEASKSVSPAWLRSVSQCPDVNSTARHRHIGPSQESGQARS</sequence>
<name>A0A0X3PHH8_SCHSO</name>
<dbReference type="AlphaFoldDB" id="A0A0X3PHH8"/>
<protein>
    <submittedName>
        <fullName evidence="2">Uncharacterized protein</fullName>
    </submittedName>
</protein>
<proteinExistence type="predicted"/>